<feature type="domain" description="Tyr recombinase" evidence="5">
    <location>
        <begin position="170"/>
        <end position="395"/>
    </location>
</feature>
<evidence type="ECO:0000256" key="3">
    <source>
        <dbReference type="ARBA" id="ARBA00023125"/>
    </source>
</evidence>
<dbReference type="Gene3D" id="1.10.443.10">
    <property type="entry name" value="Intergrase catalytic core"/>
    <property type="match status" value="1"/>
</dbReference>
<reference evidence="6 7" key="1">
    <citation type="submission" date="2023-07" db="EMBL/GenBank/DDBJ databases">
        <title>Sorghum-associated microbial communities from plants grown in Nebraska, USA.</title>
        <authorList>
            <person name="Schachtman D."/>
        </authorList>
    </citation>
    <scope>NUCLEOTIDE SEQUENCE [LARGE SCALE GENOMIC DNA]</scope>
    <source>
        <strain evidence="6 7">CC49</strain>
    </source>
</reference>
<dbReference type="RefSeq" id="WP_307618368.1">
    <property type="nucleotide sequence ID" value="NZ_JAUSSJ010000003.1"/>
</dbReference>
<protein>
    <submittedName>
        <fullName evidence="6">Integrase</fullName>
    </submittedName>
</protein>
<evidence type="ECO:0000313" key="6">
    <source>
        <dbReference type="EMBL" id="MDQ0020106.1"/>
    </source>
</evidence>
<evidence type="ECO:0000256" key="4">
    <source>
        <dbReference type="ARBA" id="ARBA00023172"/>
    </source>
</evidence>
<dbReference type="PANTHER" id="PTHR30349:SF41">
    <property type="entry name" value="INTEGRASE_RECOMBINASE PROTEIN MJ0367-RELATED"/>
    <property type="match status" value="1"/>
</dbReference>
<keyword evidence="2" id="KW-0229">DNA integration</keyword>
<dbReference type="InterPro" id="IPR013762">
    <property type="entry name" value="Integrase-like_cat_sf"/>
</dbReference>
<proteinExistence type="inferred from homology"/>
<dbReference type="InterPro" id="IPR050090">
    <property type="entry name" value="Tyrosine_recombinase_XerCD"/>
</dbReference>
<dbReference type="PANTHER" id="PTHR30349">
    <property type="entry name" value="PHAGE INTEGRASE-RELATED"/>
    <property type="match status" value="1"/>
</dbReference>
<keyword evidence="3" id="KW-0238">DNA-binding</keyword>
<name>A0ABT9TA15_9GAMM</name>
<gene>
    <name evidence="6" type="ORF">J2X94_002260</name>
</gene>
<evidence type="ECO:0000256" key="1">
    <source>
        <dbReference type="ARBA" id="ARBA00008857"/>
    </source>
</evidence>
<sequence>MKGRCFLQKIRKESGERLCMIVERESGLPVYYENIYLEFIRTINKKEVNTIIRYAYALMKFKEYIDSANINLSERMQSSTLLNFNELYSLTCFFNEEKILKIESIKKKIKSENDNISFKLSVIEKYLIWIYSSFYSDSFIKTKNITESLSQSFKYFKPKQVQKGYVGKVDSFKALDEKAVEDLMHITSSKNNDNPFEINNRLRNELIIKILHETGMRSGELLNLKIGDFYYEKKYLDIVRRYNAPEDTRSIPLCVKTEEREIPISLSLTRLIDMYINVIRPKYSMKKDNGYIFITHKSGPHQGAPMTYSAYYKIACKIKNPKVHNNNSLGDFTMHALRHTWNHEYNKKFEEASGLDKYFELEKIRHVRMGWKIKSSTALIYNKKYIYDKATKAFKELDDENGNLTEVKSYENADYRKALGLKSKR</sequence>
<organism evidence="6 7">
    <name type="scientific">[Curtobacterium] plantarum</name>
    <dbReference type="NCBI Taxonomy" id="221276"/>
    <lineage>
        <taxon>Bacteria</taxon>
        <taxon>Pseudomonadati</taxon>
        <taxon>Pseudomonadota</taxon>
        <taxon>Gammaproteobacteria</taxon>
        <taxon>Enterobacterales</taxon>
        <taxon>Erwiniaceae</taxon>
        <taxon>Pantoea</taxon>
    </lineage>
</organism>
<dbReference type="InterPro" id="IPR011010">
    <property type="entry name" value="DNA_brk_join_enz"/>
</dbReference>
<evidence type="ECO:0000313" key="7">
    <source>
        <dbReference type="Proteomes" id="UP001244623"/>
    </source>
</evidence>
<dbReference type="Pfam" id="PF00589">
    <property type="entry name" value="Phage_integrase"/>
    <property type="match status" value="1"/>
</dbReference>
<keyword evidence="7" id="KW-1185">Reference proteome</keyword>
<dbReference type="PROSITE" id="PS51898">
    <property type="entry name" value="TYR_RECOMBINASE"/>
    <property type="match status" value="1"/>
</dbReference>
<dbReference type="SUPFAM" id="SSF56349">
    <property type="entry name" value="DNA breaking-rejoining enzymes"/>
    <property type="match status" value="1"/>
</dbReference>
<dbReference type="Proteomes" id="UP001244623">
    <property type="component" value="Unassembled WGS sequence"/>
</dbReference>
<comment type="caution">
    <text evidence="6">The sequence shown here is derived from an EMBL/GenBank/DDBJ whole genome shotgun (WGS) entry which is preliminary data.</text>
</comment>
<dbReference type="InterPro" id="IPR002104">
    <property type="entry name" value="Integrase_catalytic"/>
</dbReference>
<evidence type="ECO:0000259" key="5">
    <source>
        <dbReference type="PROSITE" id="PS51898"/>
    </source>
</evidence>
<comment type="similarity">
    <text evidence="1">Belongs to the 'phage' integrase family.</text>
</comment>
<accession>A0ABT9TA15</accession>
<evidence type="ECO:0000256" key="2">
    <source>
        <dbReference type="ARBA" id="ARBA00022908"/>
    </source>
</evidence>
<dbReference type="EMBL" id="JAUSSJ010000003">
    <property type="protein sequence ID" value="MDQ0020106.1"/>
    <property type="molecule type" value="Genomic_DNA"/>
</dbReference>
<keyword evidence="4" id="KW-0233">DNA recombination</keyword>